<evidence type="ECO:0000256" key="13">
    <source>
        <dbReference type="RuleBase" id="RU363109"/>
    </source>
</evidence>
<evidence type="ECO:0000256" key="6">
    <source>
        <dbReference type="ARBA" id="ARBA00022692"/>
    </source>
</evidence>
<evidence type="ECO:0000313" key="14">
    <source>
        <dbReference type="EMBL" id="KAK4765614.1"/>
    </source>
</evidence>
<evidence type="ECO:0000256" key="2">
    <source>
        <dbReference type="ARBA" id="ARBA00005194"/>
    </source>
</evidence>
<dbReference type="GO" id="GO:0030148">
    <property type="term" value="P:sphingolipid biosynthetic process"/>
    <property type="evidence" value="ECO:0007669"/>
    <property type="project" value="TreeGrafter"/>
</dbReference>
<keyword evidence="6 13" id="KW-0812">Transmembrane</keyword>
<gene>
    <name evidence="14" type="ORF">SAY86_026704</name>
</gene>
<dbReference type="InterPro" id="IPR007482">
    <property type="entry name" value="Tyr_Pase-like_PTPLA"/>
</dbReference>
<name>A0AAN7KIA7_TRANT</name>
<keyword evidence="12 13" id="KW-0456">Lyase</keyword>
<evidence type="ECO:0000256" key="11">
    <source>
        <dbReference type="ARBA" id="ARBA00023160"/>
    </source>
</evidence>
<accession>A0AAN7KIA7</accession>
<dbReference type="AlphaFoldDB" id="A0AAN7KIA7"/>
<keyword evidence="9 13" id="KW-0443">Lipid metabolism</keyword>
<organism evidence="14 15">
    <name type="scientific">Trapa natans</name>
    <name type="common">Water chestnut</name>
    <dbReference type="NCBI Taxonomy" id="22666"/>
    <lineage>
        <taxon>Eukaryota</taxon>
        <taxon>Viridiplantae</taxon>
        <taxon>Streptophyta</taxon>
        <taxon>Embryophyta</taxon>
        <taxon>Tracheophyta</taxon>
        <taxon>Spermatophyta</taxon>
        <taxon>Magnoliopsida</taxon>
        <taxon>eudicotyledons</taxon>
        <taxon>Gunneridae</taxon>
        <taxon>Pentapetalae</taxon>
        <taxon>rosids</taxon>
        <taxon>malvids</taxon>
        <taxon>Myrtales</taxon>
        <taxon>Lythraceae</taxon>
        <taxon>Trapa</taxon>
    </lineage>
</organism>
<evidence type="ECO:0000256" key="1">
    <source>
        <dbReference type="ARBA" id="ARBA00004141"/>
    </source>
</evidence>
<feature type="transmembrane region" description="Helical" evidence="13">
    <location>
        <begin position="20"/>
        <end position="43"/>
    </location>
</feature>
<comment type="catalytic activity">
    <reaction evidence="13">
        <text>a very-long-chain (3R)-3-hydroxyacyl-CoA = a very-long-chain (2E)-enoyl-CoA + H2O</text>
        <dbReference type="Rhea" id="RHEA:45812"/>
        <dbReference type="ChEBI" id="CHEBI:15377"/>
        <dbReference type="ChEBI" id="CHEBI:83728"/>
        <dbReference type="ChEBI" id="CHEBI:85440"/>
        <dbReference type="EC" id="4.2.1.134"/>
    </reaction>
</comment>
<reference evidence="14 15" key="1">
    <citation type="journal article" date="2023" name="Hortic Res">
        <title>Pangenome of water caltrop reveals structural variations and asymmetric subgenome divergence after allopolyploidization.</title>
        <authorList>
            <person name="Zhang X."/>
            <person name="Chen Y."/>
            <person name="Wang L."/>
            <person name="Yuan Y."/>
            <person name="Fang M."/>
            <person name="Shi L."/>
            <person name="Lu R."/>
            <person name="Comes H.P."/>
            <person name="Ma Y."/>
            <person name="Chen Y."/>
            <person name="Huang G."/>
            <person name="Zhou Y."/>
            <person name="Zheng Z."/>
            <person name="Qiu Y."/>
        </authorList>
    </citation>
    <scope>NUCLEOTIDE SEQUENCE [LARGE SCALE GENOMIC DNA]</scope>
    <source>
        <strain evidence="14">F231</strain>
    </source>
</reference>
<feature type="transmembrane region" description="Helical" evidence="13">
    <location>
        <begin position="182"/>
        <end position="202"/>
    </location>
</feature>
<dbReference type="EC" id="4.2.1.134" evidence="4 13"/>
<dbReference type="GO" id="GO:0042761">
    <property type="term" value="P:very long-chain fatty acid biosynthetic process"/>
    <property type="evidence" value="ECO:0007669"/>
    <property type="project" value="TreeGrafter"/>
</dbReference>
<feature type="transmembrane region" description="Helical" evidence="13">
    <location>
        <begin position="138"/>
        <end position="162"/>
    </location>
</feature>
<evidence type="ECO:0000256" key="3">
    <source>
        <dbReference type="ARBA" id="ARBA00007811"/>
    </source>
</evidence>
<evidence type="ECO:0000256" key="8">
    <source>
        <dbReference type="ARBA" id="ARBA00022989"/>
    </source>
</evidence>
<comment type="function">
    <text evidence="13">Catalyzes the third of the four reactions of the long-chain fatty acids elongation cycle. This endoplasmic reticulum-bound enzymatic process, allows the addition of two carbons to the chain of long- and very long-chain fatty acids/VLCFAs per cycle. This enzyme catalyzes the dehydration of the 3-hydroxyacyl-CoA intermediate into trans-2,3-enoyl-CoA, within each cycle of fatty acid elongation. Thereby, it participates to the production of VLCFAs of different chain lengths that are involved in multiple biological processes as precursors of membrane lipids and lipid mediators.</text>
</comment>
<dbReference type="GO" id="GO:0030497">
    <property type="term" value="P:fatty acid elongation"/>
    <property type="evidence" value="ECO:0007669"/>
    <property type="project" value="TreeGrafter"/>
</dbReference>
<dbReference type="EMBL" id="JAXQNO010000023">
    <property type="protein sequence ID" value="KAK4765614.1"/>
    <property type="molecule type" value="Genomic_DNA"/>
</dbReference>
<evidence type="ECO:0000313" key="15">
    <source>
        <dbReference type="Proteomes" id="UP001346149"/>
    </source>
</evidence>
<dbReference type="GO" id="GO:0102158">
    <property type="term" value="F:very-long-chain (3R)-3-hydroxyacyl-CoA dehydratase activity"/>
    <property type="evidence" value="ECO:0007669"/>
    <property type="project" value="UniProtKB-EC"/>
</dbReference>
<keyword evidence="8 13" id="KW-1133">Transmembrane helix</keyword>
<feature type="transmembrane region" description="Helical" evidence="13">
    <location>
        <begin position="98"/>
        <end position="117"/>
    </location>
</feature>
<evidence type="ECO:0000256" key="7">
    <source>
        <dbReference type="ARBA" id="ARBA00022832"/>
    </source>
</evidence>
<comment type="similarity">
    <text evidence="3 13">Belongs to the very long-chain fatty acids dehydratase HACD family.</text>
</comment>
<keyword evidence="5 13" id="KW-0444">Lipid biosynthesis</keyword>
<dbReference type="PANTHER" id="PTHR11035">
    <property type="entry name" value="VERY-LONG-CHAIN (3R)-3-HYDROXYACYL-COA DEHYDRATASE"/>
    <property type="match status" value="1"/>
</dbReference>
<evidence type="ECO:0000256" key="5">
    <source>
        <dbReference type="ARBA" id="ARBA00022516"/>
    </source>
</evidence>
<feature type="transmembrane region" description="Helical" evidence="13">
    <location>
        <begin position="55"/>
        <end position="78"/>
    </location>
</feature>
<keyword evidence="10 13" id="KW-0472">Membrane</keyword>
<protein>
    <recommendedName>
        <fullName evidence="4 13">Very-long-chain (3R)-3-hydroxyacyl-CoA dehydratase</fullName>
        <ecNumber evidence="4 13">4.2.1.134</ecNumber>
    </recommendedName>
</protein>
<evidence type="ECO:0000256" key="4">
    <source>
        <dbReference type="ARBA" id="ARBA00013122"/>
    </source>
</evidence>
<evidence type="ECO:0000256" key="9">
    <source>
        <dbReference type="ARBA" id="ARBA00023098"/>
    </source>
</evidence>
<comment type="pathway">
    <text evidence="2 13">Lipid metabolism; fatty acid biosynthesis.</text>
</comment>
<evidence type="ECO:0000256" key="10">
    <source>
        <dbReference type="ARBA" id="ARBA00023136"/>
    </source>
</evidence>
<comment type="caution">
    <text evidence="14">The sequence shown here is derived from an EMBL/GenBank/DDBJ whole genome shotgun (WGS) entry which is preliminary data.</text>
</comment>
<evidence type="ECO:0000256" key="12">
    <source>
        <dbReference type="ARBA" id="ARBA00023239"/>
    </source>
</evidence>
<keyword evidence="11 13" id="KW-0275">Fatty acid biosynthesis</keyword>
<dbReference type="Pfam" id="PF04387">
    <property type="entry name" value="PTPLA"/>
    <property type="match status" value="1"/>
</dbReference>
<keyword evidence="13" id="KW-0256">Endoplasmic reticulum</keyword>
<keyword evidence="7 13" id="KW-0276">Fatty acid metabolism</keyword>
<proteinExistence type="inferred from homology"/>
<dbReference type="Proteomes" id="UP001346149">
    <property type="component" value="Unassembled WGS sequence"/>
</dbReference>
<dbReference type="GO" id="GO:0005789">
    <property type="term" value="C:endoplasmic reticulum membrane"/>
    <property type="evidence" value="ECO:0007669"/>
    <property type="project" value="UniProtKB-SubCell"/>
</dbReference>
<keyword evidence="15" id="KW-1185">Reference proteome</keyword>
<dbReference type="PANTHER" id="PTHR11035:SF35">
    <property type="entry name" value="VERY-LONG-CHAIN (3R)-3-HYDROXYACYL-COA DEHYDRATASE"/>
    <property type="match status" value="1"/>
</dbReference>
<comment type="subcellular location">
    <subcellularLocation>
        <location evidence="13">Endoplasmic reticulum membrane</location>
        <topology evidence="13">Multi-pass membrane protein</topology>
    </subcellularLocation>
    <subcellularLocation>
        <location evidence="1">Membrane</location>
        <topology evidence="1">Multi-pass membrane protein</topology>
    </subcellularLocation>
</comment>
<sequence>MPPPVKLYLLAYNSLQATGWAVALIQILTTVASTSSVAGTYVAAGNLTCLLQTAAFMEVLHGALGIVPSGALFPLMQWGGRTHFLLAVVHRIREVQELTSVFITFVAWSLSDIIRYLHYALNSLGSCPSWLTYIRYTAFIALYPAGMALGEMLIMIRALPIVKKTNLYANFFGALPFNYYDFLRVLLLVYPFLWLKLYLHLFKQRRSKLRKWHGRKKE</sequence>